<dbReference type="GO" id="GO:0016491">
    <property type="term" value="F:oxidoreductase activity"/>
    <property type="evidence" value="ECO:0007669"/>
    <property type="project" value="InterPro"/>
</dbReference>
<accession>A0A1V6T0I7</accession>
<dbReference type="Gene3D" id="3.40.50.720">
    <property type="entry name" value="NAD(P)-binding Rossmann-like Domain"/>
    <property type="match status" value="1"/>
</dbReference>
<dbReference type="Pfam" id="PF13602">
    <property type="entry name" value="ADH_zinc_N_2"/>
    <property type="match status" value="1"/>
</dbReference>
<dbReference type="PANTHER" id="PTHR44013">
    <property type="entry name" value="ZINC-TYPE ALCOHOL DEHYDROGENASE-LIKE PROTEIN C16A3.02C"/>
    <property type="match status" value="1"/>
</dbReference>
<dbReference type="Gene3D" id="3.90.180.10">
    <property type="entry name" value="Medium-chain alcohol dehydrogenases, catalytic domain"/>
    <property type="match status" value="1"/>
</dbReference>
<evidence type="ECO:0000313" key="2">
    <source>
        <dbReference type="EMBL" id="OQE19460.1"/>
    </source>
</evidence>
<comment type="caution">
    <text evidence="2">The sequence shown here is derived from an EMBL/GenBank/DDBJ whole genome shotgun (WGS) entry which is preliminary data.</text>
</comment>
<dbReference type="InterPro" id="IPR011032">
    <property type="entry name" value="GroES-like_sf"/>
</dbReference>
<dbReference type="OrthoDB" id="201656at2759"/>
<feature type="domain" description="Enoyl reductase (ER)" evidence="1">
    <location>
        <begin position="16"/>
        <end position="334"/>
    </location>
</feature>
<evidence type="ECO:0000313" key="3">
    <source>
        <dbReference type="Proteomes" id="UP000191285"/>
    </source>
</evidence>
<dbReference type="SUPFAM" id="SSF51735">
    <property type="entry name" value="NAD(P)-binding Rossmann-fold domains"/>
    <property type="match status" value="1"/>
</dbReference>
<dbReference type="STRING" id="303698.A0A1V6T0I7"/>
<dbReference type="InterPro" id="IPR013154">
    <property type="entry name" value="ADH-like_N"/>
</dbReference>
<dbReference type="AlphaFoldDB" id="A0A1V6T0I7"/>
<dbReference type="Proteomes" id="UP000191285">
    <property type="component" value="Unassembled WGS sequence"/>
</dbReference>
<sequence length="340" mass="36314">MTETMKAWQQAAPGLTEENLKLVDNVPRPNTAALKEGEILVRVTSACLNPADYKVLEMGLMARAALQFPKVMGMDLSGIVEAVAKGSTDVKAGDNILGRVDPMKAHGSLSEYVVLSREDYAVLPQYADLDKAAGVPTTGMTAYQSIKPYIKPGDRVFINGGSGGTGTFGVQIAKALGCHVTTSCSTGKVDLVRKLGADSVIDYSTTDIITELKAEGQIYDLVVDNVGNSPKNFFASTPGFLKPEGHFIGVGGSASLDTIKTIANGLLRPTFLGGTPRKFVPFMTKNVREDYKQLAKWIADGTITTIVESTFDFEQVVEALKHLKKGSNAGKIIVHVSPKT</sequence>
<dbReference type="SMART" id="SM00829">
    <property type="entry name" value="PKS_ER"/>
    <property type="match status" value="1"/>
</dbReference>
<dbReference type="Pfam" id="PF08240">
    <property type="entry name" value="ADH_N"/>
    <property type="match status" value="1"/>
</dbReference>
<reference evidence="3" key="1">
    <citation type="journal article" date="2017" name="Nat. Microbiol.">
        <title>Global analysis of biosynthetic gene clusters reveals vast potential of secondary metabolite production in Penicillium species.</title>
        <authorList>
            <person name="Nielsen J.C."/>
            <person name="Grijseels S."/>
            <person name="Prigent S."/>
            <person name="Ji B."/>
            <person name="Dainat J."/>
            <person name="Nielsen K.F."/>
            <person name="Frisvad J.C."/>
            <person name="Workman M."/>
            <person name="Nielsen J."/>
        </authorList>
    </citation>
    <scope>NUCLEOTIDE SEQUENCE [LARGE SCALE GENOMIC DNA]</scope>
    <source>
        <strain evidence="3">IBT 24891</strain>
    </source>
</reference>
<proteinExistence type="predicted"/>
<protein>
    <recommendedName>
        <fullName evidence="1">Enoyl reductase (ER) domain-containing protein</fullName>
    </recommendedName>
</protein>
<dbReference type="InterPro" id="IPR052733">
    <property type="entry name" value="Chloroplast_QOR"/>
</dbReference>
<keyword evidence="3" id="KW-1185">Reference proteome</keyword>
<dbReference type="CDD" id="cd08267">
    <property type="entry name" value="MDR1"/>
    <property type="match status" value="1"/>
</dbReference>
<gene>
    <name evidence="2" type="ORF">PENSTE_c015G06301</name>
</gene>
<dbReference type="SUPFAM" id="SSF50129">
    <property type="entry name" value="GroES-like"/>
    <property type="match status" value="1"/>
</dbReference>
<dbReference type="InterPro" id="IPR036291">
    <property type="entry name" value="NAD(P)-bd_dom_sf"/>
</dbReference>
<dbReference type="InterPro" id="IPR020843">
    <property type="entry name" value="ER"/>
</dbReference>
<dbReference type="EMBL" id="MLKD01000015">
    <property type="protein sequence ID" value="OQE19460.1"/>
    <property type="molecule type" value="Genomic_DNA"/>
</dbReference>
<organism evidence="2 3">
    <name type="scientific">Penicillium steckii</name>
    <dbReference type="NCBI Taxonomy" id="303698"/>
    <lineage>
        <taxon>Eukaryota</taxon>
        <taxon>Fungi</taxon>
        <taxon>Dikarya</taxon>
        <taxon>Ascomycota</taxon>
        <taxon>Pezizomycotina</taxon>
        <taxon>Eurotiomycetes</taxon>
        <taxon>Eurotiomycetidae</taxon>
        <taxon>Eurotiales</taxon>
        <taxon>Aspergillaceae</taxon>
        <taxon>Penicillium</taxon>
    </lineage>
</organism>
<name>A0A1V6T0I7_9EURO</name>
<evidence type="ECO:0000259" key="1">
    <source>
        <dbReference type="SMART" id="SM00829"/>
    </source>
</evidence>
<dbReference type="PANTHER" id="PTHR44013:SF1">
    <property type="entry name" value="ZINC-TYPE ALCOHOL DEHYDROGENASE-LIKE PROTEIN C16A3.02C"/>
    <property type="match status" value="1"/>
</dbReference>